<dbReference type="PANTHER" id="PTHR48039">
    <property type="entry name" value="RNA-BINDING MOTIF PROTEIN 14B"/>
    <property type="match status" value="1"/>
</dbReference>
<evidence type="ECO:0000256" key="5">
    <source>
        <dbReference type="PROSITE-ProRule" id="PRU00176"/>
    </source>
</evidence>
<feature type="domain" description="RRM" evidence="8">
    <location>
        <begin position="232"/>
        <end position="326"/>
    </location>
</feature>
<dbReference type="FunFam" id="3.30.70.330:FF:000406">
    <property type="entry name" value="Related to Nucleolar protein NOP4"/>
    <property type="match status" value="1"/>
</dbReference>
<evidence type="ECO:0000256" key="6">
    <source>
        <dbReference type="SAM" id="Coils"/>
    </source>
</evidence>
<evidence type="ECO:0000256" key="4">
    <source>
        <dbReference type="ARBA" id="ARBA00023242"/>
    </source>
</evidence>
<comment type="caution">
    <text evidence="9">The sequence shown here is derived from an EMBL/GenBank/DDBJ whole genome shotgun (WGS) entry which is preliminary data.</text>
</comment>
<keyword evidence="6" id="KW-0175">Coiled coil</keyword>
<dbReference type="GO" id="GO:0005730">
    <property type="term" value="C:nucleolus"/>
    <property type="evidence" value="ECO:0007669"/>
    <property type="project" value="TreeGrafter"/>
</dbReference>
<evidence type="ECO:0000256" key="2">
    <source>
        <dbReference type="ARBA" id="ARBA00022737"/>
    </source>
</evidence>
<dbReference type="SUPFAM" id="SSF54928">
    <property type="entry name" value="RNA-binding domain, RBD"/>
    <property type="match status" value="2"/>
</dbReference>
<evidence type="ECO:0000256" key="1">
    <source>
        <dbReference type="ARBA" id="ARBA00004123"/>
    </source>
</evidence>
<evidence type="ECO:0000256" key="7">
    <source>
        <dbReference type="SAM" id="MobiDB-lite"/>
    </source>
</evidence>
<feature type="region of interest" description="Disordered" evidence="7">
    <location>
        <begin position="105"/>
        <end position="129"/>
    </location>
</feature>
<proteinExistence type="predicted"/>
<name>A0AAV5AM05_9AGAM</name>
<feature type="domain" description="RRM" evidence="8">
    <location>
        <begin position="25"/>
        <end position="105"/>
    </location>
</feature>
<dbReference type="SUPFAM" id="SSF51905">
    <property type="entry name" value="FAD/NAD(P)-binding domain"/>
    <property type="match status" value="1"/>
</dbReference>
<dbReference type="EMBL" id="BPWL01000010">
    <property type="protein sequence ID" value="GJJ14727.1"/>
    <property type="molecule type" value="Genomic_DNA"/>
</dbReference>
<dbReference type="InterPro" id="IPR036188">
    <property type="entry name" value="FAD/NAD-bd_sf"/>
</dbReference>
<dbReference type="CDD" id="cd12676">
    <property type="entry name" value="RRM3_Nop4p"/>
    <property type="match status" value="1"/>
</dbReference>
<dbReference type="InterPro" id="IPR000504">
    <property type="entry name" value="RRM_dom"/>
</dbReference>
<organism evidence="9 10">
    <name type="scientific">Clathrus columnatus</name>
    <dbReference type="NCBI Taxonomy" id="1419009"/>
    <lineage>
        <taxon>Eukaryota</taxon>
        <taxon>Fungi</taxon>
        <taxon>Dikarya</taxon>
        <taxon>Basidiomycota</taxon>
        <taxon>Agaricomycotina</taxon>
        <taxon>Agaricomycetes</taxon>
        <taxon>Phallomycetidae</taxon>
        <taxon>Phallales</taxon>
        <taxon>Clathraceae</taxon>
        <taxon>Clathrus</taxon>
    </lineage>
</organism>
<dbReference type="InterPro" id="IPR051945">
    <property type="entry name" value="RRM_MRD1_RNA_proc_ribogen"/>
</dbReference>
<dbReference type="Gene3D" id="3.50.50.60">
    <property type="entry name" value="FAD/NAD(P)-binding domain"/>
    <property type="match status" value="1"/>
</dbReference>
<dbReference type="Pfam" id="PF00076">
    <property type="entry name" value="RRM_1"/>
    <property type="match status" value="3"/>
</dbReference>
<reference evidence="9" key="1">
    <citation type="submission" date="2021-10" db="EMBL/GenBank/DDBJ databases">
        <title>De novo Genome Assembly of Clathrus columnatus (Basidiomycota, Fungi) Using Illumina and Nanopore Sequence Data.</title>
        <authorList>
            <person name="Ogiso-Tanaka E."/>
            <person name="Itagaki H."/>
            <person name="Hosoya T."/>
            <person name="Hosaka K."/>
        </authorList>
    </citation>
    <scope>NUCLEOTIDE SEQUENCE</scope>
    <source>
        <strain evidence="9">MO-923</strain>
    </source>
</reference>
<dbReference type="Gene3D" id="3.30.70.330">
    <property type="match status" value="4"/>
</dbReference>
<dbReference type="GO" id="GO:0003729">
    <property type="term" value="F:mRNA binding"/>
    <property type="evidence" value="ECO:0007669"/>
    <property type="project" value="TreeGrafter"/>
</dbReference>
<feature type="region of interest" description="Disordered" evidence="7">
    <location>
        <begin position="332"/>
        <end position="405"/>
    </location>
</feature>
<evidence type="ECO:0000259" key="8">
    <source>
        <dbReference type="PROSITE" id="PS50102"/>
    </source>
</evidence>
<dbReference type="Gene3D" id="3.30.9.10">
    <property type="entry name" value="D-Amino Acid Oxidase, subunit A, domain 2"/>
    <property type="match status" value="1"/>
</dbReference>
<feature type="compositionally biased region" description="Basic and acidic residues" evidence="7">
    <location>
        <begin position="383"/>
        <end position="396"/>
    </location>
</feature>
<feature type="compositionally biased region" description="Basic and acidic residues" evidence="7">
    <location>
        <begin position="772"/>
        <end position="798"/>
    </location>
</feature>
<evidence type="ECO:0000256" key="3">
    <source>
        <dbReference type="ARBA" id="ARBA00022884"/>
    </source>
</evidence>
<dbReference type="InterPro" id="IPR006076">
    <property type="entry name" value="FAD-dep_OxRdtase"/>
</dbReference>
<feature type="compositionally biased region" description="Acidic residues" evidence="7">
    <location>
        <begin position="340"/>
        <end position="352"/>
    </location>
</feature>
<dbReference type="Proteomes" id="UP001050691">
    <property type="component" value="Unassembled WGS sequence"/>
</dbReference>
<dbReference type="Pfam" id="PF01266">
    <property type="entry name" value="DAO"/>
    <property type="match status" value="1"/>
</dbReference>
<dbReference type="CDD" id="cd12413">
    <property type="entry name" value="RRM1_RBM28_like"/>
    <property type="match status" value="1"/>
</dbReference>
<dbReference type="CDD" id="cd00590">
    <property type="entry name" value="RRM_SF"/>
    <property type="match status" value="1"/>
</dbReference>
<feature type="region of interest" description="Disordered" evidence="7">
    <location>
        <begin position="295"/>
        <end position="315"/>
    </location>
</feature>
<dbReference type="InterPro" id="IPR034808">
    <property type="entry name" value="Nop4p_RRM3"/>
</dbReference>
<sequence>MAAKRKREENSTTLTNESKQEGEGGTLFVSNLPYTATSVDLQTLFSDIAPVRSAFVVLDKETGKSKGVGYVSFAIREDAKLAIEHIEKNGFVLDKRNLRVEYADRKSDANDSLTPSKPKHPRQPLNRSKISDPLAIRTVSVSGLPVGIDSKVLWKKFRKCNGAEKILQWPLKTESDEEDKTRAEILFSTPATAQEAISHLHAHIFKGSLMSLVLKKRLDTLVKSGNAPSKASRLIVRNLPWNTTEDDLRRLFLPHGPIYSITIPVSPPREEGEQPRAKGFGFVWMLNKQDAEKAIGNTDGTTLGPKNGDSNAKGKERIIAVDWALSKEKWNAEKPKIEEVDGSEGGSDEGEEDNSHDTGSDDDDEGSSESHNSNSEDEGDGELSNRDESDASHDKPQLPAPETGNTLFIRNLPFTATEDELRILFRTFGSLRYARITLDPATGRSRGTGFVCFWNKEDADKVIEKADLLKMETNGDQTAAPEKKNPFKLASILTPDPSSSLAQSLVLHGRTLDITRAVTREEAGRLREEGEKARQKQDKRNLYLMREGVIFPNTPAADTLTPIEVEKRVNSFNTRRQLVRSNPSLYISKTRLSVRQIPSFATERTLKRLALYAIRVFEDEVKNGTREGLSADELKEDEDIKKLKRKKGERPTAVRQAKIVRILEKVDPITGKGRSKGYGFLEMISHQDALRVIRWANNNPTVEPLMRDWWQEELKDILKKEEDVESKSEEQQTKINRIKNRLAELKEEGLKKSQRTLIIEFSIENIQVVRRRGERETTIRREPKAEDVRSEKDLETRPTKKRRVSVTESTIEQKAAAKPINSVGSIIECKFECTTARASFNQLKMSNAFQERRIVIIGGGIIGCTTAYYLTRHPGFSKTDIHITLLEASTIAAGASGKAGGLVAKWAYPRELSLISFSEHERLANLHDGANRWGWRKVACGQWEGRTREKITDDDSKKSLHGRVQAHNLDLPTDLDWIDEGLTHAYEPMASFGDTAQVHPYDFTKSMIALAQTSAPERVEVIQGAKAMSIEKKQLLDNEAERVTGVVYAISDSHTVHIPADVVILAAGPWSPELHRGLPVTAIRAHSIVIEPSAMISPHVLFTSIRDDSGDESTPEIYPRPHNRVYACGPGDEEPLPELAANVKISPDAISKLRKLVGDISRPLREGKVEIEQACYLPLGGPIIGSVENVQGLVIATGHTCWGICNAPATGKAVADLVVGGSLGKTWKLAKLEPRHFMGS</sequence>
<keyword evidence="3 5" id="KW-0694">RNA-binding</keyword>
<evidence type="ECO:0000313" key="10">
    <source>
        <dbReference type="Proteomes" id="UP001050691"/>
    </source>
</evidence>
<dbReference type="InterPro" id="IPR012677">
    <property type="entry name" value="Nucleotide-bd_a/b_plait_sf"/>
</dbReference>
<accession>A0AAV5AM05</accession>
<dbReference type="PANTHER" id="PTHR48039:SF5">
    <property type="entry name" value="RNA-BINDING PROTEIN 28"/>
    <property type="match status" value="1"/>
</dbReference>
<dbReference type="InterPro" id="IPR035979">
    <property type="entry name" value="RBD_domain_sf"/>
</dbReference>
<feature type="compositionally biased region" description="Basic and acidic residues" evidence="7">
    <location>
        <begin position="1"/>
        <end position="10"/>
    </location>
</feature>
<keyword evidence="10" id="KW-1185">Reference proteome</keyword>
<feature type="domain" description="RRM" evidence="8">
    <location>
        <begin position="405"/>
        <end position="519"/>
    </location>
</feature>
<dbReference type="AlphaFoldDB" id="A0AAV5AM05"/>
<dbReference type="PROSITE" id="PS50102">
    <property type="entry name" value="RRM"/>
    <property type="match status" value="3"/>
</dbReference>
<keyword evidence="2" id="KW-0677">Repeat</keyword>
<feature type="region of interest" description="Disordered" evidence="7">
    <location>
        <begin position="1"/>
        <end position="25"/>
    </location>
</feature>
<gene>
    <name evidence="9" type="ORF">Clacol_008994</name>
</gene>
<feature type="coiled-coil region" evidence="6">
    <location>
        <begin position="721"/>
        <end position="755"/>
    </location>
</feature>
<protein>
    <recommendedName>
        <fullName evidence="8">RRM domain-containing protein</fullName>
    </recommendedName>
</protein>
<feature type="region of interest" description="Disordered" evidence="7">
    <location>
        <begin position="772"/>
        <end position="807"/>
    </location>
</feature>
<comment type="subcellular location">
    <subcellularLocation>
        <location evidence="1">Nucleus</location>
    </subcellularLocation>
</comment>
<evidence type="ECO:0000313" key="9">
    <source>
        <dbReference type="EMBL" id="GJJ14727.1"/>
    </source>
</evidence>
<dbReference type="SMART" id="SM00360">
    <property type="entry name" value="RRM"/>
    <property type="match status" value="5"/>
</dbReference>
<keyword evidence="4" id="KW-0539">Nucleus</keyword>